<feature type="compositionally biased region" description="Basic and acidic residues" evidence="1">
    <location>
        <begin position="37"/>
        <end position="56"/>
    </location>
</feature>
<protein>
    <submittedName>
        <fullName evidence="2">Uncharacterized protein</fullName>
    </submittedName>
</protein>
<feature type="compositionally biased region" description="Polar residues" evidence="1">
    <location>
        <begin position="27"/>
        <end position="36"/>
    </location>
</feature>
<sequence length="83" mass="9626">MTQATLVVHPREIPCGCPRSSSDEVITRSSVSTALSRDQDPLRAAREPKSRQLGKEYMQERPNLEKFHMPDLDFRQIVMNWQK</sequence>
<accession>A0A026WDA4</accession>
<reference evidence="2 3" key="1">
    <citation type="journal article" date="2014" name="Curr. Biol.">
        <title>The genome of the clonal raider ant Cerapachys biroi.</title>
        <authorList>
            <person name="Oxley P.R."/>
            <person name="Ji L."/>
            <person name="Fetter-Pruneda I."/>
            <person name="McKenzie S.K."/>
            <person name="Li C."/>
            <person name="Hu H."/>
            <person name="Zhang G."/>
            <person name="Kronauer D.J."/>
        </authorList>
    </citation>
    <scope>NUCLEOTIDE SEQUENCE [LARGE SCALE GENOMIC DNA]</scope>
</reference>
<evidence type="ECO:0000256" key="1">
    <source>
        <dbReference type="SAM" id="MobiDB-lite"/>
    </source>
</evidence>
<feature type="region of interest" description="Disordered" evidence="1">
    <location>
        <begin position="19"/>
        <end position="56"/>
    </location>
</feature>
<gene>
    <name evidence="2" type="ORF">X777_06880</name>
</gene>
<evidence type="ECO:0000313" key="3">
    <source>
        <dbReference type="Proteomes" id="UP000053097"/>
    </source>
</evidence>
<proteinExistence type="predicted"/>
<dbReference type="EMBL" id="KK107276">
    <property type="protein sequence ID" value="EZA53616.1"/>
    <property type="molecule type" value="Genomic_DNA"/>
</dbReference>
<dbReference type="AlphaFoldDB" id="A0A026WDA4"/>
<organism evidence="2 3">
    <name type="scientific">Ooceraea biroi</name>
    <name type="common">Clonal raider ant</name>
    <name type="synonym">Cerapachys biroi</name>
    <dbReference type="NCBI Taxonomy" id="2015173"/>
    <lineage>
        <taxon>Eukaryota</taxon>
        <taxon>Metazoa</taxon>
        <taxon>Ecdysozoa</taxon>
        <taxon>Arthropoda</taxon>
        <taxon>Hexapoda</taxon>
        <taxon>Insecta</taxon>
        <taxon>Pterygota</taxon>
        <taxon>Neoptera</taxon>
        <taxon>Endopterygota</taxon>
        <taxon>Hymenoptera</taxon>
        <taxon>Apocrita</taxon>
        <taxon>Aculeata</taxon>
        <taxon>Formicoidea</taxon>
        <taxon>Formicidae</taxon>
        <taxon>Dorylinae</taxon>
        <taxon>Ooceraea</taxon>
    </lineage>
</organism>
<dbReference type="Proteomes" id="UP000053097">
    <property type="component" value="Unassembled WGS sequence"/>
</dbReference>
<evidence type="ECO:0000313" key="2">
    <source>
        <dbReference type="EMBL" id="EZA53616.1"/>
    </source>
</evidence>
<keyword evidence="3" id="KW-1185">Reference proteome</keyword>
<name>A0A026WDA4_OOCBI</name>